<dbReference type="Proteomes" id="UP001595912">
    <property type="component" value="Unassembled WGS sequence"/>
</dbReference>
<reference evidence="2" key="1">
    <citation type="journal article" date="2019" name="Int. J. Syst. Evol. Microbiol.">
        <title>The Global Catalogue of Microorganisms (GCM) 10K type strain sequencing project: providing services to taxonomists for standard genome sequencing and annotation.</title>
        <authorList>
            <consortium name="The Broad Institute Genomics Platform"/>
            <consortium name="The Broad Institute Genome Sequencing Center for Infectious Disease"/>
            <person name="Wu L."/>
            <person name="Ma J."/>
        </authorList>
    </citation>
    <scope>NUCLEOTIDE SEQUENCE [LARGE SCALE GENOMIC DNA]</scope>
    <source>
        <strain evidence="2">CGMCC 4.7152</strain>
    </source>
</reference>
<keyword evidence="2" id="KW-1185">Reference proteome</keyword>
<dbReference type="RefSeq" id="WP_380127834.1">
    <property type="nucleotide sequence ID" value="NZ_JBHSIU010000116.1"/>
</dbReference>
<sequence length="275" mass="30358">MHHRLWFRLDDVLPLAEHAMACPTHQLTDAQVRAGQPLRPALYWTGSPKLDILQSNGIPAWHGVRGTIHAAEAHTWRHTATGRYGAADIDGYHTGYLPLGPVDGQPALIVALRDAVAADRHWMWVDIDPADAHLIDHRRVGFAEDRPELVPAGTIWTPAMVTCDAVAGAAYRALIPDGYTTDSGYLLPRFDLATVVRLIADLDAMHARRDRSSDPTLGRTPTRRLFCGRFGNVVLIGEELDDGTTTSSRRVDAARCDADQRYSVGAYTWPWQLAS</sequence>
<gene>
    <name evidence="1" type="ORF">ACFPIJ_56455</name>
</gene>
<proteinExistence type="predicted"/>
<name>A0ABV9WJK7_9ACTN</name>
<dbReference type="EMBL" id="JBHSIU010000116">
    <property type="protein sequence ID" value="MFC5007188.1"/>
    <property type="molecule type" value="Genomic_DNA"/>
</dbReference>
<accession>A0ABV9WJK7</accession>
<evidence type="ECO:0000313" key="1">
    <source>
        <dbReference type="EMBL" id="MFC5007188.1"/>
    </source>
</evidence>
<comment type="caution">
    <text evidence="1">The sequence shown here is derived from an EMBL/GenBank/DDBJ whole genome shotgun (WGS) entry which is preliminary data.</text>
</comment>
<protein>
    <submittedName>
        <fullName evidence="1">Uncharacterized protein</fullName>
    </submittedName>
</protein>
<organism evidence="1 2">
    <name type="scientific">Dactylosporangium cerinum</name>
    <dbReference type="NCBI Taxonomy" id="1434730"/>
    <lineage>
        <taxon>Bacteria</taxon>
        <taxon>Bacillati</taxon>
        <taxon>Actinomycetota</taxon>
        <taxon>Actinomycetes</taxon>
        <taxon>Micromonosporales</taxon>
        <taxon>Micromonosporaceae</taxon>
        <taxon>Dactylosporangium</taxon>
    </lineage>
</organism>
<evidence type="ECO:0000313" key="2">
    <source>
        <dbReference type="Proteomes" id="UP001595912"/>
    </source>
</evidence>